<gene>
    <name evidence="3" type="ORF">BV898_00419</name>
</gene>
<evidence type="ECO:0000313" key="3">
    <source>
        <dbReference type="EMBL" id="OQV25478.1"/>
    </source>
</evidence>
<evidence type="ECO:0000256" key="1">
    <source>
        <dbReference type="SAM" id="MobiDB-lite"/>
    </source>
</evidence>
<dbReference type="EMBL" id="MTYJ01000002">
    <property type="protein sequence ID" value="OQV25478.1"/>
    <property type="molecule type" value="Genomic_DNA"/>
</dbReference>
<dbReference type="AlphaFoldDB" id="A0A1W0XDK2"/>
<keyword evidence="2" id="KW-0812">Transmembrane</keyword>
<keyword evidence="2" id="KW-1133">Transmembrane helix</keyword>
<sequence length="106" mass="11323">MAINFTAIKNNCVAHCTVSETSVYHLIFGSFDHGLQFVLFTGSFATCLDTSQPGILLHIGLHCLPNRILICIVLLFFGRIPFSNLQDISGGGSGGSSSSSSRIIMS</sequence>
<feature type="region of interest" description="Disordered" evidence="1">
    <location>
        <begin position="87"/>
        <end position="106"/>
    </location>
</feature>
<accession>A0A1W0XDK2</accession>
<evidence type="ECO:0000256" key="2">
    <source>
        <dbReference type="SAM" id="Phobius"/>
    </source>
</evidence>
<name>A0A1W0XDK2_HYPEX</name>
<feature type="compositionally biased region" description="Low complexity" evidence="1">
    <location>
        <begin position="96"/>
        <end position="106"/>
    </location>
</feature>
<organism evidence="3 4">
    <name type="scientific">Hypsibius exemplaris</name>
    <name type="common">Freshwater tardigrade</name>
    <dbReference type="NCBI Taxonomy" id="2072580"/>
    <lineage>
        <taxon>Eukaryota</taxon>
        <taxon>Metazoa</taxon>
        <taxon>Ecdysozoa</taxon>
        <taxon>Tardigrada</taxon>
        <taxon>Eutardigrada</taxon>
        <taxon>Parachela</taxon>
        <taxon>Hypsibioidea</taxon>
        <taxon>Hypsibiidae</taxon>
        <taxon>Hypsibius</taxon>
    </lineage>
</organism>
<evidence type="ECO:0000313" key="4">
    <source>
        <dbReference type="Proteomes" id="UP000192578"/>
    </source>
</evidence>
<reference evidence="4" key="1">
    <citation type="submission" date="2017-01" db="EMBL/GenBank/DDBJ databases">
        <title>Comparative genomics of anhydrobiosis in the tardigrade Hypsibius dujardini.</title>
        <authorList>
            <person name="Yoshida Y."/>
            <person name="Koutsovoulos G."/>
            <person name="Laetsch D."/>
            <person name="Stevens L."/>
            <person name="Kumar S."/>
            <person name="Horikawa D."/>
            <person name="Ishino K."/>
            <person name="Komine S."/>
            <person name="Tomita M."/>
            <person name="Blaxter M."/>
            <person name="Arakawa K."/>
        </authorList>
    </citation>
    <scope>NUCLEOTIDE SEQUENCE [LARGE SCALE GENOMIC DNA]</scope>
    <source>
        <strain evidence="4">Z151</strain>
    </source>
</reference>
<keyword evidence="2" id="KW-0472">Membrane</keyword>
<proteinExistence type="predicted"/>
<feature type="transmembrane region" description="Helical" evidence="2">
    <location>
        <begin position="55"/>
        <end position="77"/>
    </location>
</feature>
<dbReference type="Proteomes" id="UP000192578">
    <property type="component" value="Unassembled WGS sequence"/>
</dbReference>
<keyword evidence="4" id="KW-1185">Reference proteome</keyword>
<protein>
    <submittedName>
        <fullName evidence="3">Uncharacterized protein</fullName>
    </submittedName>
</protein>
<comment type="caution">
    <text evidence="3">The sequence shown here is derived from an EMBL/GenBank/DDBJ whole genome shotgun (WGS) entry which is preliminary data.</text>
</comment>